<proteinExistence type="predicted"/>
<organism evidence="1 2">
    <name type="scientific">Cystoisospora suis</name>
    <dbReference type="NCBI Taxonomy" id="483139"/>
    <lineage>
        <taxon>Eukaryota</taxon>
        <taxon>Sar</taxon>
        <taxon>Alveolata</taxon>
        <taxon>Apicomplexa</taxon>
        <taxon>Conoidasida</taxon>
        <taxon>Coccidia</taxon>
        <taxon>Eucoccidiorida</taxon>
        <taxon>Eimeriorina</taxon>
        <taxon>Sarcocystidae</taxon>
        <taxon>Cystoisospora</taxon>
    </lineage>
</organism>
<dbReference type="AlphaFoldDB" id="A0A2C6JYQ5"/>
<dbReference type="GeneID" id="94433614"/>
<reference evidence="1 2" key="1">
    <citation type="journal article" date="2017" name="Int. J. Parasitol.">
        <title>The genome of the protozoan parasite Cystoisospora suis and a reverse vaccinology approach to identify vaccine candidates.</title>
        <authorList>
            <person name="Palmieri N."/>
            <person name="Shrestha A."/>
            <person name="Ruttkowski B."/>
            <person name="Beck T."/>
            <person name="Vogl C."/>
            <person name="Tomley F."/>
            <person name="Blake D.P."/>
            <person name="Joachim A."/>
        </authorList>
    </citation>
    <scope>NUCLEOTIDE SEQUENCE [LARGE SCALE GENOMIC DNA]</scope>
    <source>
        <strain evidence="1 2">Wien I</strain>
    </source>
</reference>
<accession>A0A2C6JYQ5</accession>
<name>A0A2C6JYQ5_9APIC</name>
<sequence length="93" mass="11340">MGCMKEARCVMIAVVSRAERSPAFLYRPLYKLFSAGTRLLWNERERDRERKGERQRYKGQRKLCDLWHEEKRGWMMIDLLKKNFEEDRGQKTK</sequence>
<gene>
    <name evidence="1" type="ORF">CSUI_010298</name>
</gene>
<dbReference type="RefSeq" id="XP_067917622.1">
    <property type="nucleotide sequence ID" value="XM_068070403.1"/>
</dbReference>
<evidence type="ECO:0000313" key="1">
    <source>
        <dbReference type="EMBL" id="PHJ15890.1"/>
    </source>
</evidence>
<dbReference type="VEuPathDB" id="ToxoDB:CSUI_010298"/>
<protein>
    <submittedName>
        <fullName evidence="1">Uncharacterized protein</fullName>
    </submittedName>
</protein>
<keyword evidence="2" id="KW-1185">Reference proteome</keyword>
<comment type="caution">
    <text evidence="1">The sequence shown here is derived from an EMBL/GenBank/DDBJ whole genome shotgun (WGS) entry which is preliminary data.</text>
</comment>
<dbReference type="EMBL" id="MIGC01007074">
    <property type="protein sequence ID" value="PHJ15890.1"/>
    <property type="molecule type" value="Genomic_DNA"/>
</dbReference>
<dbReference type="Proteomes" id="UP000221165">
    <property type="component" value="Unassembled WGS sequence"/>
</dbReference>
<evidence type="ECO:0000313" key="2">
    <source>
        <dbReference type="Proteomes" id="UP000221165"/>
    </source>
</evidence>